<dbReference type="Gene3D" id="3.40.190.10">
    <property type="entry name" value="Periplasmic binding protein-like II"/>
    <property type="match status" value="1"/>
</dbReference>
<dbReference type="SUPFAM" id="SSF53850">
    <property type="entry name" value="Periplasmic binding protein-like II"/>
    <property type="match status" value="1"/>
</dbReference>
<dbReference type="AlphaFoldDB" id="A0A7S4S8C6"/>
<reference evidence="2" key="1">
    <citation type="submission" date="2021-01" db="EMBL/GenBank/DDBJ databases">
        <authorList>
            <person name="Corre E."/>
            <person name="Pelletier E."/>
            <person name="Niang G."/>
            <person name="Scheremetjew M."/>
            <person name="Finn R."/>
            <person name="Kale V."/>
            <person name="Holt S."/>
            <person name="Cochrane G."/>
            <person name="Meng A."/>
            <person name="Brown T."/>
            <person name="Cohen L."/>
        </authorList>
    </citation>
    <scope>NUCLEOTIDE SEQUENCE</scope>
    <source>
        <strain evidence="2">GSO104</strain>
    </source>
</reference>
<dbReference type="EMBL" id="HBNS01039858">
    <property type="protein sequence ID" value="CAE4637861.1"/>
    <property type="molecule type" value="Transcribed_RNA"/>
</dbReference>
<feature type="transmembrane region" description="Helical" evidence="1">
    <location>
        <begin position="618"/>
        <end position="640"/>
    </location>
</feature>
<gene>
    <name evidence="2" type="ORF">DBRI00130_LOCUS31048</name>
</gene>
<name>A0A7S4S8C6_9STRA</name>
<proteinExistence type="predicted"/>
<sequence>MSSISAAGESAFTQVCPISLLPSEIISSCQEWQESETAQYNCTNDAYLQSFTPGKYAGVSANYLSFNTAQATPHFVARAKLFEACTGGKINFAEAMDIAEDPIKDIGSASAIGSELHDAYLMIYSFTSEASSLGLFETLNDRISETNALLRYEDIFPKVRSMGEYRKDGKTNIDLLMADGDFFVPVVRIDLLERDGLPLPHTWDDLIDIAKRYDGADLNDNGVADGHGFCIYPRTGSGFNDAWIPELMYSTWATTDQTLGIQEGFFFDTETFEPRISKGFERAMNVWKELWPTTADGCTTPAFVNGQCAIGLAPPGCWKGTFVNSDEGGVAWRNITGDGKGDGKVLRDDNGNKLWQPTMKDGSYAEPYRMQPFGSLDVINKDTNTQNFGEFVPCNPKTCPKAQRIKASSDLAADDRARVLVDSPHVGKLINRVPFYWSGGYGTAIRKSAEPKAKDLMYDFFLYVNTPITSIDDVVLPSWLDSWRYSQLSSYTNFKRGGWSFDSWNEHQKVMNWALGSEVNSALTLQLPGVLLYSRDVMLPNFQKFVSNEIGMEAMKENVINGWNDATTTYGKLSQLDNYRAALGLDALSTVQKCRLHREDMDFNDPATCKEAEDNSTLVIIVLCSILGAAVLLAVFYFSYKQYKSYKAIKKAHEEHMEKTLNEATRCLRSLEYPLHLLRGDEFISEETLTRHEVMRNTHRLVVLDNIADVDAFVQAGKQIVFFSHQWTSFTKPDPTNHQFKHMVHAVKELAKRNGWDDFRDVFVWVDYSCIPQANASVQNLAIRSLAVYASSATYFVIVAPETQHDDLDHVCDLDTYQRRMWCRAEQVCYSMRNGTGGMFLAGSKPGGGGHFDFTPVKSGFFLESLHVFNGELTCCRFEHKGMEACDRQSLVVPILGLYGELFRAAYDGIKDGSADTQTVEAFLNEIEKHQETVFPRTFNRVMWRKNKRLVEEVLLFGDLIDRMRARIKRGTMFVPMDRGGTESTVSTTSGFLRHGNDANKIKHGGGGNDAFENEMANAGDVA</sequence>
<dbReference type="PANTHER" id="PTHR43649:SF12">
    <property type="entry name" value="DIACETYLCHITOBIOSE BINDING PROTEIN DASA"/>
    <property type="match status" value="1"/>
</dbReference>
<protein>
    <submittedName>
        <fullName evidence="2">Uncharacterized protein</fullName>
    </submittedName>
</protein>
<keyword evidence="1" id="KW-0472">Membrane</keyword>
<keyword evidence="1" id="KW-0812">Transmembrane</keyword>
<organism evidence="2">
    <name type="scientific">Ditylum brightwellii</name>
    <dbReference type="NCBI Taxonomy" id="49249"/>
    <lineage>
        <taxon>Eukaryota</taxon>
        <taxon>Sar</taxon>
        <taxon>Stramenopiles</taxon>
        <taxon>Ochrophyta</taxon>
        <taxon>Bacillariophyta</taxon>
        <taxon>Mediophyceae</taxon>
        <taxon>Lithodesmiophycidae</taxon>
        <taxon>Lithodesmiales</taxon>
        <taxon>Lithodesmiaceae</taxon>
        <taxon>Ditylum</taxon>
    </lineage>
</organism>
<evidence type="ECO:0000256" key="1">
    <source>
        <dbReference type="SAM" id="Phobius"/>
    </source>
</evidence>
<evidence type="ECO:0000313" key="2">
    <source>
        <dbReference type="EMBL" id="CAE4637861.1"/>
    </source>
</evidence>
<dbReference type="InterPro" id="IPR050490">
    <property type="entry name" value="Bact_solute-bd_prot1"/>
</dbReference>
<keyword evidence="1" id="KW-1133">Transmembrane helix</keyword>
<accession>A0A7S4S8C6</accession>
<dbReference type="PANTHER" id="PTHR43649">
    <property type="entry name" value="ARABINOSE-BINDING PROTEIN-RELATED"/>
    <property type="match status" value="1"/>
</dbReference>